<feature type="region of interest" description="Disordered" evidence="1">
    <location>
        <begin position="1"/>
        <end position="32"/>
    </location>
</feature>
<reference evidence="3" key="1">
    <citation type="submission" date="2022-02" db="EMBL/GenBank/DDBJ databases">
        <title>Corynebacterium sp. from urogenital microbiome.</title>
        <authorList>
            <person name="Cappelli E.A."/>
            <person name="Ribeiro T.G."/>
            <person name="Peixe L."/>
        </authorList>
    </citation>
    <scope>NUCLEOTIDE SEQUENCE</scope>
    <source>
        <strain evidence="3">C8Ua_172</strain>
    </source>
</reference>
<protein>
    <submittedName>
        <fullName evidence="3">DUF4233 domain-containing protein</fullName>
    </submittedName>
</protein>
<evidence type="ECO:0000256" key="2">
    <source>
        <dbReference type="SAM" id="Phobius"/>
    </source>
</evidence>
<keyword evidence="2" id="KW-0812">Transmembrane</keyword>
<dbReference type="Pfam" id="PF14017">
    <property type="entry name" value="DUF4233"/>
    <property type="match status" value="1"/>
</dbReference>
<proteinExistence type="predicted"/>
<evidence type="ECO:0000313" key="4">
    <source>
        <dbReference type="Proteomes" id="UP001146468"/>
    </source>
</evidence>
<feature type="transmembrane region" description="Helical" evidence="2">
    <location>
        <begin position="112"/>
        <end position="133"/>
    </location>
</feature>
<dbReference type="InterPro" id="IPR025327">
    <property type="entry name" value="DUF4233"/>
</dbReference>
<dbReference type="RefSeq" id="WP_269964929.1">
    <property type="nucleotide sequence ID" value="NZ_JAKMUS010000003.1"/>
</dbReference>
<feature type="compositionally biased region" description="Basic and acidic residues" evidence="1">
    <location>
        <begin position="1"/>
        <end position="17"/>
    </location>
</feature>
<gene>
    <name evidence="3" type="ORF">L8U60_03075</name>
</gene>
<keyword evidence="4" id="KW-1185">Reference proteome</keyword>
<accession>A0A9X3LTR2</accession>
<evidence type="ECO:0000256" key="1">
    <source>
        <dbReference type="SAM" id="MobiDB-lite"/>
    </source>
</evidence>
<dbReference type="AlphaFoldDB" id="A0A9X3LTR2"/>
<keyword evidence="2" id="KW-0472">Membrane</keyword>
<sequence>MARTFRTDKTDKTDKNGPAEYGPLGPGSEPVKDPIKGLSGVLSGTLIMESITILLCLTVILKINDGELWTTFNWVFITVMGLVHFFVAFIQRRPWALWLDIALQVPLIIPGFFIHWSVGAVGVMFGIVWFLIVKMRADILERQRRGLLVTQHLGT</sequence>
<name>A0A9X3LTR2_9CORY</name>
<dbReference type="EMBL" id="JAKMUS010000003">
    <property type="protein sequence ID" value="MCZ9293474.1"/>
    <property type="molecule type" value="Genomic_DNA"/>
</dbReference>
<dbReference type="Proteomes" id="UP001146468">
    <property type="component" value="Unassembled WGS sequence"/>
</dbReference>
<evidence type="ECO:0000313" key="3">
    <source>
        <dbReference type="EMBL" id="MCZ9293474.1"/>
    </source>
</evidence>
<organism evidence="3 4">
    <name type="scientific">Corynebacterium meitnerae</name>
    <dbReference type="NCBI Taxonomy" id="2913498"/>
    <lineage>
        <taxon>Bacteria</taxon>
        <taxon>Bacillati</taxon>
        <taxon>Actinomycetota</taxon>
        <taxon>Actinomycetes</taxon>
        <taxon>Mycobacteriales</taxon>
        <taxon>Corynebacteriaceae</taxon>
        <taxon>Corynebacterium</taxon>
    </lineage>
</organism>
<feature type="transmembrane region" description="Helical" evidence="2">
    <location>
        <begin position="72"/>
        <end position="92"/>
    </location>
</feature>
<keyword evidence="2" id="KW-1133">Transmembrane helix</keyword>
<feature type="transmembrane region" description="Helical" evidence="2">
    <location>
        <begin position="38"/>
        <end position="60"/>
    </location>
</feature>
<comment type="caution">
    <text evidence="3">The sequence shown here is derived from an EMBL/GenBank/DDBJ whole genome shotgun (WGS) entry which is preliminary data.</text>
</comment>